<comment type="caution">
    <text evidence="1">The sequence shown here is derived from an EMBL/GenBank/DDBJ whole genome shotgun (WGS) entry which is preliminary data.</text>
</comment>
<protein>
    <submittedName>
        <fullName evidence="1">Uncharacterized protein</fullName>
    </submittedName>
</protein>
<organism evidence="1 2">
    <name type="scientific">Pleurotus cornucopiae</name>
    <name type="common">Cornucopia mushroom</name>
    <dbReference type="NCBI Taxonomy" id="5321"/>
    <lineage>
        <taxon>Eukaryota</taxon>
        <taxon>Fungi</taxon>
        <taxon>Dikarya</taxon>
        <taxon>Basidiomycota</taxon>
        <taxon>Agaricomycotina</taxon>
        <taxon>Agaricomycetes</taxon>
        <taxon>Agaricomycetidae</taxon>
        <taxon>Agaricales</taxon>
        <taxon>Pleurotineae</taxon>
        <taxon>Pleurotaceae</taxon>
        <taxon>Pleurotus</taxon>
    </lineage>
</organism>
<name>A0ACB7IMX2_PLECO</name>
<gene>
    <name evidence="1" type="ORF">CCMSSC00406_0001440</name>
</gene>
<proteinExistence type="predicted"/>
<accession>A0ACB7IMX2</accession>
<evidence type="ECO:0000313" key="1">
    <source>
        <dbReference type="EMBL" id="KAG9219030.1"/>
    </source>
</evidence>
<dbReference type="EMBL" id="WQMT02000009">
    <property type="protein sequence ID" value="KAG9219030.1"/>
    <property type="molecule type" value="Genomic_DNA"/>
</dbReference>
<sequence>MQLTERNHTTPSSAAPLFMPLPLAAAKPIPRQLSKNPANLRFATREMERSSCGVREDANMERRTAGVTGMRLESSAGGGWRGVGGVARVTVLEDEFDMVEVIYFLNCAPSVYFHHEQRLKQNIAGTMHDDQALSQREDLARIINHLPHPDDYAHIRHLDLRPSSSRAAVEDDILAQILSSCPHLETAVLSGAPELSDRSLILLAETSSNLQGLGLSDCRNITDVGILELTTKSLPLQWVHLNGVLCLTDPSISAIAKTCAKLSELDLRDLPLLTPLSIRDVWTYSRKLRSLRLARCTLLTDKAFPSHLGASEDSLGLTEEEKPLPPRPTTWIDKLPPLMLAHSADNLRVLDISYCDKITDDAIEGIVIHAPRIQNLALAGCTQLTNKAIDHICLLMDNLDSLSLAHVSNVTDVALSSLLSLRPPPSPSPSTRVPDVDPISFLPFVARSILHDCFSVAPVVVSTIDLAFQPSGLALLCSISPMPISCCLPAQTILVPENALSVRAAKRHDPNPDDPRTSTFKMNAGQPSIAKRRARPTLSAIYTLSPIAASPICTPGQSESPEPAQGPLKVIEGKKFAIKSSSSIQDTPEPKHHPPTWISTPPTPPPELVRRSVTCRTRRSPGLVITTSNSLPAASSSHAPARIPKRRASIAAMYTWRLHSSPDTLSVGRSSHEANVMVSSPLRSGSLALCEAAEDTAQPVDSKPRFHILGDTGTDTEENGPVLCESPVEPVPPLPPRSSWDQGRTTDNVRRLYALLELLTTEIGYLIDLRVLVSVYLRQLPLLSARPLSRSHSSFSAISRVGSFTTISPLSVHPHSAPPEAAPGSNGKENPPPRPLLSASSIELLMRNIEEILDLHEHFVQELRQAVLPCGLASALDHHADSERRFPDFYEHMAPEVEVAINASSRFNAYQSFCASHPEALDLIRRVQQQHPLEWHDFEQKCSAMASSFIDSGVEGTETPSSFPEGPIPRKRTSSLSSLDGAVRSLRNKTGLKPKDSYPFPVEPLKEQRSPHRLAFMDYMIKPVQRICKYPLLLDQLQTGKHVAAPASRKSGVQVVVESATQAMRHVASSVDEARHRQDVIVQSTLMVSRICLSLSHVSQSTPPQTLTPPFLNSLGTCLLAGPLDVIHHQSGKSLGSRGKLRTKYLGAMLYLGGYFLLVKVGKNKIYDPKHWMSLAEFDIIDVREDEALLPFSFRFISKGHQFELAASCYREKEVWLNAIKESLSEFPKWLDEPTASIHCDGKGDLVPSDLDGGPFESINALPTIQSIPELVNDDSNNSTESAPAGPVGDSNPSSPTVKPDATPSSAPPSRRSSSTSVRSIFSPLASDFSQIVISRASATARAVVEQGMHDVISEACVSARSRASTSEEDLLHTPTIARRKSRSSLAMSSLGLGKNRTTNDGVHIFRRRSLLECSDTLGRKPMSRTKSLALRRQAKKLPLISTSDPTIQSSAPSSSMPSPILIKNQPSSSSQSAASSPSEPQTPPVIARDEPDKSSKSHRYLPGTMREFFQPRSTSPVPTPLSDVEPDDEDNAMKTITPGLFKRWAQGSLNHRRAQSAPEEDNTAHSKVAQLFDCDIRDFEPSLPSKTLLQPTVEEPPVTTNKRMSFFQRIKSIEVGY</sequence>
<dbReference type="Proteomes" id="UP000824881">
    <property type="component" value="Unassembled WGS sequence"/>
</dbReference>
<keyword evidence="2" id="KW-1185">Reference proteome</keyword>
<evidence type="ECO:0000313" key="2">
    <source>
        <dbReference type="Proteomes" id="UP000824881"/>
    </source>
</evidence>
<reference evidence="1 2" key="1">
    <citation type="journal article" date="2021" name="Appl. Environ. Microbiol.">
        <title>Genetic linkage and physical mapping for an oyster mushroom Pleurotus cornucopiae and QTL analysis for the trait cap color.</title>
        <authorList>
            <person name="Zhang Y."/>
            <person name="Gao W."/>
            <person name="Sonnenberg A."/>
            <person name="Chen Q."/>
            <person name="Zhang J."/>
            <person name="Huang C."/>
        </authorList>
    </citation>
    <scope>NUCLEOTIDE SEQUENCE [LARGE SCALE GENOMIC DNA]</scope>
    <source>
        <strain evidence="1">CCMSSC00406</strain>
    </source>
</reference>